<accession>A0A326UEM5</accession>
<evidence type="ECO:0000313" key="2">
    <source>
        <dbReference type="EMBL" id="PZW36375.1"/>
    </source>
</evidence>
<keyword evidence="1" id="KW-0472">Membrane</keyword>
<name>A0A326UEM5_THEHA</name>
<dbReference type="Proteomes" id="UP000248806">
    <property type="component" value="Unassembled WGS sequence"/>
</dbReference>
<evidence type="ECO:0000256" key="1">
    <source>
        <dbReference type="SAM" id="Phobius"/>
    </source>
</evidence>
<feature type="transmembrane region" description="Helical" evidence="1">
    <location>
        <begin position="31"/>
        <end position="51"/>
    </location>
</feature>
<dbReference type="RefSeq" id="WP_111318563.1">
    <property type="nucleotide sequence ID" value="NZ_BIFX01000001.1"/>
</dbReference>
<feature type="transmembrane region" description="Helical" evidence="1">
    <location>
        <begin position="63"/>
        <end position="90"/>
    </location>
</feature>
<gene>
    <name evidence="2" type="ORF">EI42_00549</name>
</gene>
<reference evidence="2 3" key="1">
    <citation type="submission" date="2018-06" db="EMBL/GenBank/DDBJ databases">
        <title>Genomic Encyclopedia of Archaeal and Bacterial Type Strains, Phase II (KMG-II): from individual species to whole genera.</title>
        <authorList>
            <person name="Goeker M."/>
        </authorList>
    </citation>
    <scope>NUCLEOTIDE SEQUENCE [LARGE SCALE GENOMIC DNA]</scope>
    <source>
        <strain evidence="2 3">ATCC BAA-1881</strain>
    </source>
</reference>
<keyword evidence="3" id="KW-1185">Reference proteome</keyword>
<proteinExistence type="predicted"/>
<evidence type="ECO:0000313" key="3">
    <source>
        <dbReference type="Proteomes" id="UP000248806"/>
    </source>
</evidence>
<keyword evidence="1" id="KW-0812">Transmembrane</keyword>
<comment type="caution">
    <text evidence="2">The sequence shown here is derived from an EMBL/GenBank/DDBJ whole genome shotgun (WGS) entry which is preliminary data.</text>
</comment>
<dbReference type="EMBL" id="QKUF01000001">
    <property type="protein sequence ID" value="PZW36375.1"/>
    <property type="molecule type" value="Genomic_DNA"/>
</dbReference>
<keyword evidence="1" id="KW-1133">Transmembrane helix</keyword>
<protein>
    <submittedName>
        <fullName evidence="2">Uncharacterized protein</fullName>
    </submittedName>
</protein>
<dbReference type="AlphaFoldDB" id="A0A326UEM5"/>
<sequence length="112" mass="12206">MKQSQAQHAGQEQQHVLFTPGHSVLSRRFPILLPVILFGFAVALLATSLLLDDRPFPVLGFLGISPVSFCLAIACALAITAVLLGIALLAERMDRYSTQPVMVTKEQHHDSN</sequence>
<organism evidence="2 3">
    <name type="scientific">Thermosporothrix hazakensis</name>
    <dbReference type="NCBI Taxonomy" id="644383"/>
    <lineage>
        <taxon>Bacteria</taxon>
        <taxon>Bacillati</taxon>
        <taxon>Chloroflexota</taxon>
        <taxon>Ktedonobacteria</taxon>
        <taxon>Ktedonobacterales</taxon>
        <taxon>Thermosporotrichaceae</taxon>
        <taxon>Thermosporothrix</taxon>
    </lineage>
</organism>